<dbReference type="EMBL" id="BMMF01000012">
    <property type="protein sequence ID" value="GGK46794.1"/>
    <property type="molecule type" value="Genomic_DNA"/>
</dbReference>
<evidence type="ECO:0000256" key="2">
    <source>
        <dbReference type="ARBA" id="ARBA00005417"/>
    </source>
</evidence>
<dbReference type="GO" id="GO:0140359">
    <property type="term" value="F:ABC-type transporter activity"/>
    <property type="evidence" value="ECO:0007669"/>
    <property type="project" value="UniProtKB-ARBA"/>
</dbReference>
<comment type="subcellular location">
    <subcellularLocation>
        <location evidence="1">Cell inner membrane</location>
        <topology evidence="1">Peripheral membrane protein</topology>
    </subcellularLocation>
</comment>
<evidence type="ECO:0000313" key="9">
    <source>
        <dbReference type="Proteomes" id="UP000600449"/>
    </source>
</evidence>
<dbReference type="InterPro" id="IPR013611">
    <property type="entry name" value="Transp-assoc_OB_typ2"/>
</dbReference>
<evidence type="ECO:0000256" key="3">
    <source>
        <dbReference type="ARBA" id="ARBA00022448"/>
    </source>
</evidence>
<dbReference type="RefSeq" id="WP_188914776.1">
    <property type="nucleotide sequence ID" value="NZ_BMMF01000012.1"/>
</dbReference>
<keyword evidence="4" id="KW-0547">Nucleotide-binding</keyword>
<comment type="similarity">
    <text evidence="2">Belongs to the ABC transporter superfamily.</text>
</comment>
<dbReference type="InterPro" id="IPR050093">
    <property type="entry name" value="ABC_SmlMolc_Importer"/>
</dbReference>
<dbReference type="GO" id="GO:0005524">
    <property type="term" value="F:ATP binding"/>
    <property type="evidence" value="ECO:0007669"/>
    <property type="project" value="UniProtKB-KW"/>
</dbReference>
<gene>
    <name evidence="8" type="ORF">GCM10011322_37350</name>
</gene>
<dbReference type="InterPro" id="IPR003439">
    <property type="entry name" value="ABC_transporter-like_ATP-bd"/>
</dbReference>
<keyword evidence="9" id="KW-1185">Reference proteome</keyword>
<dbReference type="GO" id="GO:0016887">
    <property type="term" value="F:ATP hydrolysis activity"/>
    <property type="evidence" value="ECO:0007669"/>
    <property type="project" value="InterPro"/>
</dbReference>
<dbReference type="InterPro" id="IPR003593">
    <property type="entry name" value="AAA+_ATPase"/>
</dbReference>
<dbReference type="AlphaFoldDB" id="A0A917QFR7"/>
<protein>
    <submittedName>
        <fullName evidence="8">Fe3+/spermidine/putrescine ABC transporter ATP-binding protein</fullName>
    </submittedName>
</protein>
<evidence type="ECO:0000256" key="6">
    <source>
        <dbReference type="SAM" id="MobiDB-lite"/>
    </source>
</evidence>
<dbReference type="Gene3D" id="3.40.50.300">
    <property type="entry name" value="P-loop containing nucleotide triphosphate hydrolases"/>
    <property type="match status" value="1"/>
</dbReference>
<dbReference type="SUPFAM" id="SSF50331">
    <property type="entry name" value="MOP-like"/>
    <property type="match status" value="1"/>
</dbReference>
<evidence type="ECO:0000256" key="1">
    <source>
        <dbReference type="ARBA" id="ARBA00004417"/>
    </source>
</evidence>
<organism evidence="8 9">
    <name type="scientific">Salinarimonas ramus</name>
    <dbReference type="NCBI Taxonomy" id="690164"/>
    <lineage>
        <taxon>Bacteria</taxon>
        <taxon>Pseudomonadati</taxon>
        <taxon>Pseudomonadota</taxon>
        <taxon>Alphaproteobacteria</taxon>
        <taxon>Hyphomicrobiales</taxon>
        <taxon>Salinarimonadaceae</taxon>
        <taxon>Salinarimonas</taxon>
    </lineage>
</organism>
<feature type="domain" description="ABC transporter" evidence="7">
    <location>
        <begin position="28"/>
        <end position="259"/>
    </location>
</feature>
<dbReference type="PANTHER" id="PTHR42781:SF4">
    <property type="entry name" value="SPERMIDINE_PUTRESCINE IMPORT ATP-BINDING PROTEIN POTA"/>
    <property type="match status" value="1"/>
</dbReference>
<dbReference type="InterPro" id="IPR027417">
    <property type="entry name" value="P-loop_NTPase"/>
</dbReference>
<evidence type="ECO:0000313" key="8">
    <source>
        <dbReference type="EMBL" id="GGK46794.1"/>
    </source>
</evidence>
<dbReference type="SMART" id="SM00382">
    <property type="entry name" value="AAA"/>
    <property type="match status" value="1"/>
</dbReference>
<accession>A0A917QFR7</accession>
<dbReference type="PROSITE" id="PS50893">
    <property type="entry name" value="ABC_TRANSPORTER_2"/>
    <property type="match status" value="1"/>
</dbReference>
<dbReference type="InterPro" id="IPR008995">
    <property type="entry name" value="Mo/tungstate-bd_C_term_dom"/>
</dbReference>
<dbReference type="Pfam" id="PF00005">
    <property type="entry name" value="ABC_tran"/>
    <property type="match status" value="1"/>
</dbReference>
<dbReference type="PANTHER" id="PTHR42781">
    <property type="entry name" value="SPERMIDINE/PUTRESCINE IMPORT ATP-BINDING PROTEIN POTA"/>
    <property type="match status" value="1"/>
</dbReference>
<dbReference type="Proteomes" id="UP000600449">
    <property type="component" value="Unassembled WGS sequence"/>
</dbReference>
<feature type="region of interest" description="Disordered" evidence="6">
    <location>
        <begin position="1"/>
        <end position="20"/>
    </location>
</feature>
<dbReference type="PROSITE" id="PS00211">
    <property type="entry name" value="ABC_TRANSPORTER_1"/>
    <property type="match status" value="1"/>
</dbReference>
<evidence type="ECO:0000259" key="7">
    <source>
        <dbReference type="PROSITE" id="PS50893"/>
    </source>
</evidence>
<comment type="caution">
    <text evidence="8">The sequence shown here is derived from an EMBL/GenBank/DDBJ whole genome shotgun (WGS) entry which is preliminary data.</text>
</comment>
<dbReference type="FunFam" id="3.40.50.300:FF:000042">
    <property type="entry name" value="Maltose/maltodextrin ABC transporter, ATP-binding protein"/>
    <property type="match status" value="1"/>
</dbReference>
<dbReference type="GO" id="GO:0043190">
    <property type="term" value="C:ATP-binding cassette (ABC) transporter complex"/>
    <property type="evidence" value="ECO:0007669"/>
    <property type="project" value="InterPro"/>
</dbReference>
<dbReference type="SUPFAM" id="SSF52540">
    <property type="entry name" value="P-loop containing nucleoside triphosphate hydrolases"/>
    <property type="match status" value="1"/>
</dbReference>
<name>A0A917QFR7_9HYPH</name>
<evidence type="ECO:0000256" key="5">
    <source>
        <dbReference type="ARBA" id="ARBA00022840"/>
    </source>
</evidence>
<keyword evidence="5 8" id="KW-0067">ATP-binding</keyword>
<evidence type="ECO:0000256" key="4">
    <source>
        <dbReference type="ARBA" id="ARBA00022741"/>
    </source>
</evidence>
<dbReference type="InterPro" id="IPR017871">
    <property type="entry name" value="ABC_transporter-like_CS"/>
</dbReference>
<dbReference type="Pfam" id="PF08402">
    <property type="entry name" value="TOBE_2"/>
    <property type="match status" value="1"/>
</dbReference>
<reference evidence="8 9" key="1">
    <citation type="journal article" date="2014" name="Int. J. Syst. Evol. Microbiol.">
        <title>Complete genome sequence of Corynebacterium casei LMG S-19264T (=DSM 44701T), isolated from a smear-ripened cheese.</title>
        <authorList>
            <consortium name="US DOE Joint Genome Institute (JGI-PGF)"/>
            <person name="Walter F."/>
            <person name="Albersmeier A."/>
            <person name="Kalinowski J."/>
            <person name="Ruckert C."/>
        </authorList>
    </citation>
    <scope>NUCLEOTIDE SEQUENCE [LARGE SCALE GENOMIC DNA]</scope>
    <source>
        <strain evidence="8 9">CGMCC 1.9161</strain>
    </source>
</reference>
<keyword evidence="3" id="KW-0813">Transport</keyword>
<sequence length="375" mass="40394">MSDRTGPGFAPARDATAQEQLSVEQPALALRGVTRAFGASRAVDAVDLEIREGEFFTIVGPSGSGKSTLLRMLAGLDRPTAGDILLRGRRVNDVPANARPTAMVFQSLALFDHMSVGDNIAFALKMRGVARTERLERARGLLDVVHLPASYLDKPVTQCSGGERQRVALARALASDPDILFFDEPLSAIDNRLRKLLQVEIKELHRRTGKTFVYITHALEEAMVMSDRVALMRAGKIVQVAPPLEIYDRPTSRFVAEFMGEVNVWCAVREAGGVALPELGLAFPGETLPQAEGLLVARPEKLAMLGEGGGAQAIVAGTIVDEFVLGSRKQIHLRPDGDASRPIVFGEIPATPDAPAPGARVRLGLAFADCRFVTE</sequence>
<proteinExistence type="inferred from homology"/>